<name>A0A345VI19_9STRE</name>
<dbReference type="Proteomes" id="UP000255411">
    <property type="component" value="Chromosome"/>
</dbReference>
<gene>
    <name evidence="1" type="ORF">Sp14A_04380</name>
</gene>
<organism evidence="1 2">
    <name type="scientific">Streptococcus pluranimalium</name>
    <dbReference type="NCBI Taxonomy" id="82348"/>
    <lineage>
        <taxon>Bacteria</taxon>
        <taxon>Bacillati</taxon>
        <taxon>Bacillota</taxon>
        <taxon>Bacilli</taxon>
        <taxon>Lactobacillales</taxon>
        <taxon>Streptococcaceae</taxon>
        <taxon>Streptococcus</taxon>
    </lineage>
</organism>
<evidence type="ECO:0000313" key="1">
    <source>
        <dbReference type="EMBL" id="AXJ12371.1"/>
    </source>
</evidence>
<evidence type="ECO:0008006" key="3">
    <source>
        <dbReference type="Google" id="ProtNLM"/>
    </source>
</evidence>
<dbReference type="AlphaFoldDB" id="A0A345VI19"/>
<dbReference type="Pfam" id="PF06124">
    <property type="entry name" value="DUF960"/>
    <property type="match status" value="1"/>
</dbReference>
<reference evidence="1 2" key="1">
    <citation type="submission" date="2017-07" db="EMBL/GenBank/DDBJ databases">
        <title>Streptococcus pluranimalium as cause of bovine abortion.</title>
        <authorList>
            <person name="Rodriguez Campos S."/>
            <person name="Gobeli Brawand S."/>
            <person name="Brodard I."/>
            <person name="Rychener L."/>
            <person name="Perreten V."/>
        </authorList>
    </citation>
    <scope>NUCLEOTIDE SEQUENCE [LARGE SCALE GENOMIC DNA]</scope>
    <source>
        <strain evidence="1 2">14A0014</strain>
    </source>
</reference>
<sequence length="105" mass="12288">MAFEKTSARYASFGVATSLPSELIDTFWDILDNYLKSVVPLDSILTFNLKKSNKGMTYEYHDAKRKLMIAFDYKYPFDPFFPKKLYIVDNRGRQTILLAHELNHL</sequence>
<dbReference type="EMBL" id="CP022601">
    <property type="protein sequence ID" value="AXJ12371.1"/>
    <property type="molecule type" value="Genomic_DNA"/>
</dbReference>
<accession>A0A345VI19</accession>
<dbReference type="Gene3D" id="3.10.450.150">
    <property type="entry name" value="enterococcus faecalis protein"/>
    <property type="match status" value="1"/>
</dbReference>
<protein>
    <recommendedName>
        <fullName evidence="3">DUF960 domain-containing protein</fullName>
    </recommendedName>
</protein>
<dbReference type="RefSeq" id="WP_115129745.1">
    <property type="nucleotide sequence ID" value="NZ_CP022601.1"/>
</dbReference>
<evidence type="ECO:0000313" key="2">
    <source>
        <dbReference type="Proteomes" id="UP000255411"/>
    </source>
</evidence>
<dbReference type="InterPro" id="IPR009303">
    <property type="entry name" value="DUF960"/>
</dbReference>
<proteinExistence type="predicted"/>